<gene>
    <name evidence="1" type="ORF">ALC62_11638</name>
</gene>
<dbReference type="EMBL" id="KQ978064">
    <property type="protein sequence ID" value="KYM97693.1"/>
    <property type="molecule type" value="Genomic_DNA"/>
</dbReference>
<organism evidence="1 2">
    <name type="scientific">Cyphomyrmex costatus</name>
    <dbReference type="NCBI Taxonomy" id="456900"/>
    <lineage>
        <taxon>Eukaryota</taxon>
        <taxon>Metazoa</taxon>
        <taxon>Ecdysozoa</taxon>
        <taxon>Arthropoda</taxon>
        <taxon>Hexapoda</taxon>
        <taxon>Insecta</taxon>
        <taxon>Pterygota</taxon>
        <taxon>Neoptera</taxon>
        <taxon>Endopterygota</taxon>
        <taxon>Hymenoptera</taxon>
        <taxon>Apocrita</taxon>
        <taxon>Aculeata</taxon>
        <taxon>Formicoidea</taxon>
        <taxon>Formicidae</taxon>
        <taxon>Myrmicinae</taxon>
        <taxon>Cyphomyrmex</taxon>
    </lineage>
</organism>
<dbReference type="AlphaFoldDB" id="A0A151IC78"/>
<protein>
    <submittedName>
        <fullName evidence="1">Uncharacterized protein</fullName>
    </submittedName>
</protein>
<evidence type="ECO:0000313" key="1">
    <source>
        <dbReference type="EMBL" id="KYM97693.1"/>
    </source>
</evidence>
<accession>A0A151IC78</accession>
<sequence length="80" mass="9102">MQPHVCLLKEFGTGRYVSYLPEAYMGRHQLASNSLCSRDVRHLFALGHFPSDLGYEIGNWNEVTLMKLSSADVTIQMRTI</sequence>
<reference evidence="1 2" key="1">
    <citation type="submission" date="2016-03" db="EMBL/GenBank/DDBJ databases">
        <title>Cyphomyrmex costatus WGS genome.</title>
        <authorList>
            <person name="Nygaard S."/>
            <person name="Hu H."/>
            <person name="Boomsma J."/>
            <person name="Zhang G."/>
        </authorList>
    </citation>
    <scope>NUCLEOTIDE SEQUENCE [LARGE SCALE GENOMIC DNA]</scope>
    <source>
        <strain evidence="1">MS0001</strain>
        <tissue evidence="1">Whole body</tissue>
    </source>
</reference>
<proteinExistence type="predicted"/>
<name>A0A151IC78_9HYME</name>
<keyword evidence="2" id="KW-1185">Reference proteome</keyword>
<evidence type="ECO:0000313" key="2">
    <source>
        <dbReference type="Proteomes" id="UP000078542"/>
    </source>
</evidence>
<dbReference type="Proteomes" id="UP000078542">
    <property type="component" value="Unassembled WGS sequence"/>
</dbReference>